<dbReference type="InterPro" id="IPR013785">
    <property type="entry name" value="Aldolase_TIM"/>
</dbReference>
<dbReference type="SUPFAM" id="SSF51391">
    <property type="entry name" value="Thiamin phosphate synthase"/>
    <property type="match status" value="1"/>
</dbReference>
<dbReference type="OrthoDB" id="9815348at2"/>
<dbReference type="GO" id="GO:0004789">
    <property type="term" value="F:thiamine-phosphate diphosphorylase activity"/>
    <property type="evidence" value="ECO:0007669"/>
    <property type="project" value="TreeGrafter"/>
</dbReference>
<sequence length="199" mass="21998">MLHVISTGTQSFQTWLNITTKIAPYVDYLHIREKNWSDEKIMEALEQLKEHHVPADKIIVNNRYTITKSHRVAGIHVPEAKDLSSIPASHGLKGSSVHSIETARKKAQEDADYLFFGHIFETSSKPYSPARGTEYLKQIVEAVSIPVIAIGGITSERVRDCLMQGAEGVAVMSGIYEASDPVAAVQSFQLALKEEAGHE</sequence>
<dbReference type="EMBL" id="RBVX01000002">
    <property type="protein sequence ID" value="RSL34936.1"/>
    <property type="molecule type" value="Genomic_DNA"/>
</dbReference>
<evidence type="ECO:0000259" key="3">
    <source>
        <dbReference type="Pfam" id="PF02581"/>
    </source>
</evidence>
<comment type="caution">
    <text evidence="4">The sequence shown here is derived from an EMBL/GenBank/DDBJ whole genome shotgun (WGS) entry which is preliminary data.</text>
</comment>
<keyword evidence="5" id="KW-1185">Reference proteome</keyword>
<evidence type="ECO:0000256" key="1">
    <source>
        <dbReference type="ARBA" id="ARBA00004948"/>
    </source>
</evidence>
<dbReference type="GO" id="GO:0005737">
    <property type="term" value="C:cytoplasm"/>
    <property type="evidence" value="ECO:0007669"/>
    <property type="project" value="TreeGrafter"/>
</dbReference>
<protein>
    <submittedName>
        <fullName evidence="4">Thiazole tautomerase TenI</fullName>
    </submittedName>
</protein>
<evidence type="ECO:0000313" key="4">
    <source>
        <dbReference type="EMBL" id="RSL34936.1"/>
    </source>
</evidence>
<gene>
    <name evidence="4" type="ORF">D7Z54_03665</name>
</gene>
<dbReference type="PANTHER" id="PTHR20857">
    <property type="entry name" value="THIAMINE-PHOSPHATE PYROPHOSPHORYLASE"/>
    <property type="match status" value="1"/>
</dbReference>
<proteinExistence type="predicted"/>
<dbReference type="GO" id="GO:0009228">
    <property type="term" value="P:thiamine biosynthetic process"/>
    <property type="evidence" value="ECO:0007669"/>
    <property type="project" value="UniProtKB-KW"/>
</dbReference>
<accession>A0A3R9PAD9</accession>
<dbReference type="PANTHER" id="PTHR20857:SF22">
    <property type="entry name" value="THIAZOLE TAUTOMERASE"/>
    <property type="match status" value="1"/>
</dbReference>
<dbReference type="Pfam" id="PF02581">
    <property type="entry name" value="TMP-TENI"/>
    <property type="match status" value="1"/>
</dbReference>
<dbReference type="InterPro" id="IPR022998">
    <property type="entry name" value="ThiamineP_synth_TenI"/>
</dbReference>
<dbReference type="AlphaFoldDB" id="A0A3R9PAD9"/>
<comment type="pathway">
    <text evidence="1">Cofactor biosynthesis; thiamine diphosphate biosynthesis.</text>
</comment>
<keyword evidence="2" id="KW-0784">Thiamine biosynthesis</keyword>
<evidence type="ECO:0000256" key="2">
    <source>
        <dbReference type="ARBA" id="ARBA00022977"/>
    </source>
</evidence>
<dbReference type="RefSeq" id="WP_125554495.1">
    <property type="nucleotide sequence ID" value="NZ_RBVX01000002.1"/>
</dbReference>
<dbReference type="Gene3D" id="3.20.20.70">
    <property type="entry name" value="Aldolase class I"/>
    <property type="match status" value="1"/>
</dbReference>
<name>A0A3R9PAD9_9BACI</name>
<evidence type="ECO:0000313" key="5">
    <source>
        <dbReference type="Proteomes" id="UP000275076"/>
    </source>
</evidence>
<organism evidence="4 5">
    <name type="scientific">Salibacterium salarium</name>
    <dbReference type="NCBI Taxonomy" id="284579"/>
    <lineage>
        <taxon>Bacteria</taxon>
        <taxon>Bacillati</taxon>
        <taxon>Bacillota</taxon>
        <taxon>Bacilli</taxon>
        <taxon>Bacillales</taxon>
        <taxon>Bacillaceae</taxon>
    </lineage>
</organism>
<feature type="domain" description="Thiamine phosphate synthase/TenI" evidence="3">
    <location>
        <begin position="20"/>
        <end position="175"/>
    </location>
</feature>
<dbReference type="InterPro" id="IPR036206">
    <property type="entry name" value="ThiamineP_synth_sf"/>
</dbReference>
<reference evidence="4 5" key="1">
    <citation type="submission" date="2018-10" db="EMBL/GenBank/DDBJ databases">
        <title>Draft genome sequence of Bacillus salarius IM0101, isolated from a hypersaline soil in Inner Mongolia, China.</title>
        <authorList>
            <person name="Yamprayoonswat W."/>
            <person name="Boonvisut S."/>
            <person name="Jumpathong W."/>
            <person name="Sittihan S."/>
            <person name="Ruangsuj P."/>
            <person name="Wanthongcharoen S."/>
            <person name="Thongpramul N."/>
            <person name="Pimmason S."/>
            <person name="Yu B."/>
            <person name="Yasawong M."/>
        </authorList>
    </citation>
    <scope>NUCLEOTIDE SEQUENCE [LARGE SCALE GENOMIC DNA]</scope>
    <source>
        <strain evidence="4 5">IM0101</strain>
    </source>
</reference>
<dbReference type="Proteomes" id="UP000275076">
    <property type="component" value="Unassembled WGS sequence"/>
</dbReference>
<dbReference type="CDD" id="cd00564">
    <property type="entry name" value="TMP_TenI"/>
    <property type="match status" value="1"/>
</dbReference>